<dbReference type="InterPro" id="IPR027417">
    <property type="entry name" value="P-loop_NTPase"/>
</dbReference>
<evidence type="ECO:0000313" key="1">
    <source>
        <dbReference type="EMBL" id="KAH8983752.1"/>
    </source>
</evidence>
<gene>
    <name evidence="1" type="ORF">EDB92DRAFT_1889710</name>
</gene>
<comment type="caution">
    <text evidence="1">The sequence shown here is derived from an EMBL/GenBank/DDBJ whole genome shotgun (WGS) entry which is preliminary data.</text>
</comment>
<name>A0AAD4Q9W4_9AGAM</name>
<proteinExistence type="predicted"/>
<dbReference type="Proteomes" id="UP001201163">
    <property type="component" value="Unassembled WGS sequence"/>
</dbReference>
<organism evidence="1 2">
    <name type="scientific">Lactarius akahatsu</name>
    <dbReference type="NCBI Taxonomy" id="416441"/>
    <lineage>
        <taxon>Eukaryota</taxon>
        <taxon>Fungi</taxon>
        <taxon>Dikarya</taxon>
        <taxon>Basidiomycota</taxon>
        <taxon>Agaricomycotina</taxon>
        <taxon>Agaricomycetes</taxon>
        <taxon>Russulales</taxon>
        <taxon>Russulaceae</taxon>
        <taxon>Lactarius</taxon>
    </lineage>
</organism>
<protein>
    <recommendedName>
        <fullName evidence="3">G domain-containing protein</fullName>
    </recommendedName>
</protein>
<evidence type="ECO:0008006" key="3">
    <source>
        <dbReference type="Google" id="ProtNLM"/>
    </source>
</evidence>
<evidence type="ECO:0000313" key="2">
    <source>
        <dbReference type="Proteomes" id="UP001201163"/>
    </source>
</evidence>
<accession>A0AAD4Q9W4</accession>
<dbReference type="EMBL" id="JAKELL010000085">
    <property type="protein sequence ID" value="KAH8983752.1"/>
    <property type="molecule type" value="Genomic_DNA"/>
</dbReference>
<dbReference type="Gene3D" id="3.40.50.300">
    <property type="entry name" value="P-loop containing nucleotide triphosphate hydrolases"/>
    <property type="match status" value="1"/>
</dbReference>
<dbReference type="AlphaFoldDB" id="A0AAD4Q9W4"/>
<sequence>MDTNPPDSLPPTVEGTLAVCPKFRILVVGNVGPLFNSTGRVADIDIAHDRVEKADIAHEYTSDTNPRFILHDSQGFEPGSLEQWEVMEAFIRDKCDERLEPKDRLHAIWLCIETPCTGSRLMQTADEKVLELATDLKVAVIIVFTKYDILFNEHHRKVAKEARNLGNPTNTDTTRTEAKARAKCYLDALIDASRRQAQRRFECVTVSTHERYPSLSDNFFRYPTRLTTPSLRTFQYAQRVDRDHLEMSA</sequence>
<reference evidence="1" key="1">
    <citation type="submission" date="2022-01" db="EMBL/GenBank/DDBJ databases">
        <title>Comparative genomics reveals a dynamic genome evolution in the ectomycorrhizal milk-cap (Lactarius) mushrooms.</title>
        <authorList>
            <consortium name="DOE Joint Genome Institute"/>
            <person name="Lebreton A."/>
            <person name="Tang N."/>
            <person name="Kuo A."/>
            <person name="LaButti K."/>
            <person name="Drula E."/>
            <person name="Barry K."/>
            <person name="Clum A."/>
            <person name="Lipzen A."/>
            <person name="Mousain D."/>
            <person name="Ng V."/>
            <person name="Wang R."/>
            <person name="Wang X."/>
            <person name="Dai Y."/>
            <person name="Henrissat B."/>
            <person name="Grigoriev I.V."/>
            <person name="Guerin-Laguette A."/>
            <person name="Yu F."/>
            <person name="Martin F.M."/>
        </authorList>
    </citation>
    <scope>NUCLEOTIDE SEQUENCE</scope>
    <source>
        <strain evidence="1">QP</strain>
    </source>
</reference>
<keyword evidence="2" id="KW-1185">Reference proteome</keyword>